<sequence length="539" mass="60298">MTTPSVTLRSIKNEDTGIDIAVPRLKEEEAPLGGISVLYEIVVVTKLEIFKTRLHKSGDTVHFTIFKAYREIEDLYNKLDKKYPKAGLPPVPKASSKYTDDERVEALDLFFKAIAKNIEICHSSTFTHFIGINSHRMPSFSLPKTESTTDNCDKPTDVQSEEPDHSKTEATSDADVFPKMKVNAAEKMPPVPQPVKNVDLFEEVKLTKGTTINTNSRGKSSQGLFDDLEEDDALFSSTPAEKAPVPIQEEKVKENKEKIEVKKPEAPKRKEKVSPAPNVDDSQIIIKDRKPGDVSLFEDQDFGDFITKDEEALFLVTSPTSTESKKNTLLFFEREDSPGDVDKSTNENLDDLLDLAPLPNSPFSSKKSEKEEPELSIRKEPELSEQPPKPVPLPRKKSLGKVEVEPQPKPEIRTSKPENYRLQVMPRKVFLNKPSVSTEEQKQKPEPPVRPPVPAKPATVQAKPAPPPKPKPPPKKPKPNAQTAQNNTKDLDAANANEPGKTENMNTVSELSEDLKELDILKYIEQEEKSLDAQLNLFD</sequence>
<organism evidence="3 4">
    <name type="scientific">Larinioides sclopetarius</name>
    <dbReference type="NCBI Taxonomy" id="280406"/>
    <lineage>
        <taxon>Eukaryota</taxon>
        <taxon>Metazoa</taxon>
        <taxon>Ecdysozoa</taxon>
        <taxon>Arthropoda</taxon>
        <taxon>Chelicerata</taxon>
        <taxon>Arachnida</taxon>
        <taxon>Araneae</taxon>
        <taxon>Araneomorphae</taxon>
        <taxon>Entelegynae</taxon>
        <taxon>Araneoidea</taxon>
        <taxon>Araneidae</taxon>
        <taxon>Larinioides</taxon>
    </lineage>
</organism>
<dbReference type="AlphaFoldDB" id="A0AAV2AVP7"/>
<dbReference type="SMART" id="SM00312">
    <property type="entry name" value="PX"/>
    <property type="match status" value="1"/>
</dbReference>
<feature type="compositionally biased region" description="Basic and acidic residues" evidence="1">
    <location>
        <begin position="366"/>
        <end position="382"/>
    </location>
</feature>
<feature type="compositionally biased region" description="Basic and acidic residues" evidence="1">
    <location>
        <begin position="332"/>
        <end position="345"/>
    </location>
</feature>
<dbReference type="Pfam" id="PF00787">
    <property type="entry name" value="PX"/>
    <property type="match status" value="1"/>
</dbReference>
<proteinExistence type="predicted"/>
<dbReference type="PANTHER" id="PTHR14431">
    <property type="entry name" value="HCLS1-BINDING PROTEIN 3"/>
    <property type="match status" value="1"/>
</dbReference>
<name>A0AAV2AVP7_9ARAC</name>
<dbReference type="Proteomes" id="UP001497382">
    <property type="component" value="Unassembled WGS sequence"/>
</dbReference>
<dbReference type="InterPro" id="IPR036871">
    <property type="entry name" value="PX_dom_sf"/>
</dbReference>
<dbReference type="EMBL" id="CAXIEN010000212">
    <property type="protein sequence ID" value="CAL1287089.1"/>
    <property type="molecule type" value="Genomic_DNA"/>
</dbReference>
<dbReference type="InterPro" id="IPR039701">
    <property type="entry name" value="HS1BP3"/>
</dbReference>
<dbReference type="Gene3D" id="3.30.1520.10">
    <property type="entry name" value="Phox-like domain"/>
    <property type="match status" value="1"/>
</dbReference>
<dbReference type="SUPFAM" id="SSF64268">
    <property type="entry name" value="PX domain"/>
    <property type="match status" value="1"/>
</dbReference>
<feature type="domain" description="PX" evidence="2">
    <location>
        <begin position="16"/>
        <end position="133"/>
    </location>
</feature>
<feature type="region of interest" description="Disordered" evidence="1">
    <location>
        <begin position="141"/>
        <end position="174"/>
    </location>
</feature>
<dbReference type="PANTHER" id="PTHR14431:SF1">
    <property type="entry name" value="HCLS1-BINDING PROTEIN 3"/>
    <property type="match status" value="1"/>
</dbReference>
<keyword evidence="4" id="KW-1185">Reference proteome</keyword>
<comment type="caution">
    <text evidence="3">The sequence shown here is derived from an EMBL/GenBank/DDBJ whole genome shotgun (WGS) entry which is preliminary data.</text>
</comment>
<evidence type="ECO:0000313" key="4">
    <source>
        <dbReference type="Proteomes" id="UP001497382"/>
    </source>
</evidence>
<reference evidence="3 4" key="1">
    <citation type="submission" date="2024-04" db="EMBL/GenBank/DDBJ databases">
        <authorList>
            <person name="Rising A."/>
            <person name="Reimegard J."/>
            <person name="Sonavane S."/>
            <person name="Akerstrom W."/>
            <person name="Nylinder S."/>
            <person name="Hedman E."/>
            <person name="Kallberg Y."/>
        </authorList>
    </citation>
    <scope>NUCLEOTIDE SEQUENCE [LARGE SCALE GENOMIC DNA]</scope>
</reference>
<accession>A0AAV2AVP7</accession>
<evidence type="ECO:0000259" key="2">
    <source>
        <dbReference type="SMART" id="SM00312"/>
    </source>
</evidence>
<feature type="compositionally biased region" description="Basic and acidic residues" evidence="1">
    <location>
        <begin position="151"/>
        <end position="170"/>
    </location>
</feature>
<feature type="region of interest" description="Disordered" evidence="1">
    <location>
        <begin position="235"/>
        <end position="287"/>
    </location>
</feature>
<dbReference type="InterPro" id="IPR001683">
    <property type="entry name" value="PX_dom"/>
</dbReference>
<feature type="region of interest" description="Disordered" evidence="1">
    <location>
        <begin position="319"/>
        <end position="510"/>
    </location>
</feature>
<feature type="compositionally biased region" description="Basic and acidic residues" evidence="1">
    <location>
        <begin position="248"/>
        <end position="268"/>
    </location>
</feature>
<protein>
    <recommendedName>
        <fullName evidence="2">PX domain-containing protein</fullName>
    </recommendedName>
</protein>
<dbReference type="GO" id="GO:0035091">
    <property type="term" value="F:phosphatidylinositol binding"/>
    <property type="evidence" value="ECO:0007669"/>
    <property type="project" value="InterPro"/>
</dbReference>
<feature type="compositionally biased region" description="Basic and acidic residues" evidence="1">
    <location>
        <begin position="400"/>
        <end position="419"/>
    </location>
</feature>
<gene>
    <name evidence="3" type="ORF">LARSCL_LOCUS14616</name>
</gene>
<evidence type="ECO:0000256" key="1">
    <source>
        <dbReference type="SAM" id="MobiDB-lite"/>
    </source>
</evidence>
<evidence type="ECO:0000313" key="3">
    <source>
        <dbReference type="EMBL" id="CAL1287089.1"/>
    </source>
</evidence>